<dbReference type="GO" id="GO:0003676">
    <property type="term" value="F:nucleic acid binding"/>
    <property type="evidence" value="ECO:0007669"/>
    <property type="project" value="InterPro"/>
</dbReference>
<feature type="region of interest" description="Disordered" evidence="1">
    <location>
        <begin position="49"/>
        <end position="87"/>
    </location>
</feature>
<proteinExistence type="predicted"/>
<dbReference type="Pfam" id="PF00098">
    <property type="entry name" value="zf-CCHC"/>
    <property type="match status" value="1"/>
</dbReference>
<dbReference type="OrthoDB" id="115217at2759"/>
<reference evidence="4 5" key="1">
    <citation type="journal article" date="2017" name="Genome Biol. Evol.">
        <title>Phytophthora megakarya and P. palmivora, closely related causal agents of cacao black pod rot, underwent increases in genome sizes and gene numbers by different mechanisms.</title>
        <authorList>
            <person name="Ali S.S."/>
            <person name="Shao J."/>
            <person name="Lary D.J."/>
            <person name="Kronmiller B."/>
            <person name="Shen D."/>
            <person name="Strem M.D."/>
            <person name="Amoako-Attah I."/>
            <person name="Akrofi A.Y."/>
            <person name="Begoude B.A."/>
            <person name="Ten Hoopen G.M."/>
            <person name="Coulibaly K."/>
            <person name="Kebe B.I."/>
            <person name="Melnick R.L."/>
            <person name="Guiltinan M.J."/>
            <person name="Tyler B.M."/>
            <person name="Meinhardt L.W."/>
            <person name="Bailey B.A."/>
        </authorList>
    </citation>
    <scope>NUCLEOTIDE SEQUENCE [LARGE SCALE GENOMIC DNA]</scope>
    <source>
        <strain evidence="5">sbr112.9</strain>
    </source>
</reference>
<evidence type="ECO:0000256" key="1">
    <source>
        <dbReference type="SAM" id="MobiDB-lite"/>
    </source>
</evidence>
<dbReference type="Pfam" id="PF22936">
    <property type="entry name" value="Pol_BBD"/>
    <property type="match status" value="1"/>
</dbReference>
<accession>A0A2P4XUF8</accession>
<evidence type="ECO:0000259" key="2">
    <source>
        <dbReference type="Pfam" id="PF00098"/>
    </source>
</evidence>
<gene>
    <name evidence="4" type="ORF">PHPALM_14547</name>
</gene>
<dbReference type="SUPFAM" id="SSF57756">
    <property type="entry name" value="Retrovirus zinc finger-like domains"/>
    <property type="match status" value="1"/>
</dbReference>
<comment type="caution">
    <text evidence="4">The sequence shown here is derived from an EMBL/GenBank/DDBJ whole genome shotgun (WGS) entry which is preliminary data.</text>
</comment>
<dbReference type="PANTHER" id="PTHR47592:SF27">
    <property type="entry name" value="OS08G0421700 PROTEIN"/>
    <property type="match status" value="1"/>
</dbReference>
<dbReference type="InterPro" id="IPR036875">
    <property type="entry name" value="Znf_CCHC_sf"/>
</dbReference>
<dbReference type="AlphaFoldDB" id="A0A2P4XUF8"/>
<dbReference type="EMBL" id="NCKW01007919">
    <property type="protein sequence ID" value="POM69193.1"/>
    <property type="molecule type" value="Genomic_DNA"/>
</dbReference>
<dbReference type="PANTHER" id="PTHR47592">
    <property type="entry name" value="PBF68 PROTEIN"/>
    <property type="match status" value="1"/>
</dbReference>
<feature type="compositionally biased region" description="Basic and acidic residues" evidence="1">
    <location>
        <begin position="49"/>
        <end position="60"/>
    </location>
</feature>
<sequence length="196" mass="22072">MVEEGTPMAKHLDAFDELMVVRIDSKVENSKEITLTEFKEKLLKEHERLQKKETTAKAFRDNGNTGRFKGSRGNGRKGNSPKKNGGFKGKYFKCDQVGHMKRDCQSKNDGVDNDAAFAVGEGRLSGWLIDSGATPYMTPNREYLFDFEGMVVGIEVTFANGTNLRVAYQGTVMLTILNDKHIKMMEVLYTPGLHRR</sequence>
<feature type="domain" description="Retrovirus-related Pol polyprotein from transposon TNT 1-94-like beta-barrel" evidence="3">
    <location>
        <begin position="127"/>
        <end position="195"/>
    </location>
</feature>
<dbReference type="GO" id="GO:0008270">
    <property type="term" value="F:zinc ion binding"/>
    <property type="evidence" value="ECO:0007669"/>
    <property type="project" value="InterPro"/>
</dbReference>
<dbReference type="Proteomes" id="UP000237271">
    <property type="component" value="Unassembled WGS sequence"/>
</dbReference>
<dbReference type="InterPro" id="IPR001878">
    <property type="entry name" value="Znf_CCHC"/>
</dbReference>
<evidence type="ECO:0000313" key="4">
    <source>
        <dbReference type="EMBL" id="POM69193.1"/>
    </source>
</evidence>
<dbReference type="InterPro" id="IPR054722">
    <property type="entry name" value="PolX-like_BBD"/>
</dbReference>
<keyword evidence="5" id="KW-1185">Reference proteome</keyword>
<organism evidence="4 5">
    <name type="scientific">Phytophthora palmivora</name>
    <dbReference type="NCBI Taxonomy" id="4796"/>
    <lineage>
        <taxon>Eukaryota</taxon>
        <taxon>Sar</taxon>
        <taxon>Stramenopiles</taxon>
        <taxon>Oomycota</taxon>
        <taxon>Peronosporomycetes</taxon>
        <taxon>Peronosporales</taxon>
        <taxon>Peronosporaceae</taxon>
        <taxon>Phytophthora</taxon>
    </lineage>
</organism>
<evidence type="ECO:0000313" key="5">
    <source>
        <dbReference type="Proteomes" id="UP000237271"/>
    </source>
</evidence>
<feature type="domain" description="CCHC-type" evidence="2">
    <location>
        <begin position="92"/>
        <end position="105"/>
    </location>
</feature>
<evidence type="ECO:0000259" key="3">
    <source>
        <dbReference type="Pfam" id="PF22936"/>
    </source>
</evidence>
<name>A0A2P4XUF8_9STRA</name>
<protein>
    <submittedName>
        <fullName evidence="4">Polyprotein</fullName>
    </submittedName>
</protein>